<feature type="coiled-coil region" evidence="1">
    <location>
        <begin position="29"/>
        <end position="56"/>
    </location>
</feature>
<dbReference type="InterPro" id="IPR019339">
    <property type="entry name" value="CIR_N_dom"/>
</dbReference>
<dbReference type="PANTHER" id="PTHR13151">
    <property type="entry name" value="CBF1 INTERACTING COREPRESSOR CIR"/>
    <property type="match status" value="1"/>
</dbReference>
<reference evidence="3" key="1">
    <citation type="submission" date="2020-07" db="EMBL/GenBank/DDBJ databases">
        <title>Multicomponent nature underlies the extraordinary mechanical properties of spider dragline silk.</title>
        <authorList>
            <person name="Kono N."/>
            <person name="Nakamura H."/>
            <person name="Mori M."/>
            <person name="Yoshida Y."/>
            <person name="Ohtoshi R."/>
            <person name="Malay A.D."/>
            <person name="Moran D.A.P."/>
            <person name="Tomita M."/>
            <person name="Numata K."/>
            <person name="Arakawa K."/>
        </authorList>
    </citation>
    <scope>NUCLEOTIDE SEQUENCE</scope>
</reference>
<dbReference type="GO" id="GO:0005634">
    <property type="term" value="C:nucleus"/>
    <property type="evidence" value="ECO:0007669"/>
    <property type="project" value="TreeGrafter"/>
</dbReference>
<name>A0A8X6GN00_TRICU</name>
<dbReference type="AlphaFoldDB" id="A0A8X6GN00"/>
<dbReference type="InterPro" id="IPR040014">
    <property type="entry name" value="CIR1"/>
</dbReference>
<proteinExistence type="predicted"/>
<dbReference type="GO" id="GO:0003714">
    <property type="term" value="F:transcription corepressor activity"/>
    <property type="evidence" value="ECO:0007669"/>
    <property type="project" value="InterPro"/>
</dbReference>
<protein>
    <submittedName>
        <fullName evidence="3">Corepressor interacting with RBPJ 1</fullName>
    </submittedName>
</protein>
<evidence type="ECO:0000313" key="3">
    <source>
        <dbReference type="EMBL" id="GFR07143.1"/>
    </source>
</evidence>
<dbReference type="EMBL" id="BMAO01035965">
    <property type="protein sequence ID" value="GFR07143.1"/>
    <property type="molecule type" value="Genomic_DNA"/>
</dbReference>
<evidence type="ECO:0000259" key="2">
    <source>
        <dbReference type="SMART" id="SM01083"/>
    </source>
</evidence>
<evidence type="ECO:0000313" key="4">
    <source>
        <dbReference type="Proteomes" id="UP000887116"/>
    </source>
</evidence>
<dbReference type="SMART" id="SM01083">
    <property type="entry name" value="Cir_N"/>
    <property type="match status" value="1"/>
</dbReference>
<accession>A0A8X6GN00</accession>
<keyword evidence="4" id="KW-1185">Reference proteome</keyword>
<feature type="domain" description="CBF1-interacting co-repressor CIR N-terminal" evidence="2">
    <location>
        <begin position="13"/>
        <end position="49"/>
    </location>
</feature>
<dbReference type="Pfam" id="PF10197">
    <property type="entry name" value="Cir_N"/>
    <property type="match status" value="1"/>
</dbReference>
<dbReference type="OrthoDB" id="6253837at2759"/>
<comment type="caution">
    <text evidence="3">The sequence shown here is derived from an EMBL/GenBank/DDBJ whole genome shotgun (WGS) entry which is preliminary data.</text>
</comment>
<keyword evidence="1" id="KW-0175">Coiled coil</keyword>
<evidence type="ECO:0000256" key="1">
    <source>
        <dbReference type="SAM" id="Coils"/>
    </source>
</evidence>
<gene>
    <name evidence="3" type="primary">CIR1</name>
    <name evidence="3" type="ORF">TNCT_243501</name>
</gene>
<dbReference type="Proteomes" id="UP000887116">
    <property type="component" value="Unassembled WGS sequence"/>
</dbReference>
<sequence>MGKGYNNYMCKKPFHPGSKANIKRAWMAEQKTENEKKKQEELKVQYEKEQDLYNNRALISSESKDKLELNFMYEAPPGAKRERQVSHLNFYFEV</sequence>
<organism evidence="3 4">
    <name type="scientific">Trichonephila clavata</name>
    <name type="common">Joro spider</name>
    <name type="synonym">Nephila clavata</name>
    <dbReference type="NCBI Taxonomy" id="2740835"/>
    <lineage>
        <taxon>Eukaryota</taxon>
        <taxon>Metazoa</taxon>
        <taxon>Ecdysozoa</taxon>
        <taxon>Arthropoda</taxon>
        <taxon>Chelicerata</taxon>
        <taxon>Arachnida</taxon>
        <taxon>Araneae</taxon>
        <taxon>Araneomorphae</taxon>
        <taxon>Entelegynae</taxon>
        <taxon>Araneoidea</taxon>
        <taxon>Nephilidae</taxon>
        <taxon>Trichonephila</taxon>
    </lineage>
</organism>
<dbReference type="PANTHER" id="PTHR13151:SF2">
    <property type="entry name" value="COREPRESSOR INTERACTING WITH RBPJ 1"/>
    <property type="match status" value="1"/>
</dbReference>